<dbReference type="Pfam" id="PF23295">
    <property type="entry name" value="Arm_4"/>
    <property type="match status" value="1"/>
</dbReference>
<dbReference type="PANTHER" id="PTHR46108">
    <property type="entry name" value="BLUE CHEESE"/>
    <property type="match status" value="1"/>
</dbReference>
<feature type="compositionally biased region" description="Acidic residues" evidence="6">
    <location>
        <begin position="1923"/>
        <end position="1943"/>
    </location>
</feature>
<dbReference type="PROSITE" id="PS50082">
    <property type="entry name" value="WD_REPEATS_2"/>
    <property type="match status" value="1"/>
</dbReference>
<dbReference type="STRING" id="56646.A0A2L2SZZ4"/>
<dbReference type="InterPro" id="IPR019775">
    <property type="entry name" value="WD40_repeat_CS"/>
</dbReference>
<keyword evidence="1 5" id="KW-0853">WD repeat</keyword>
<feature type="domain" description="BEACH" evidence="7">
    <location>
        <begin position="2125"/>
        <end position="2417"/>
    </location>
</feature>
<evidence type="ECO:0000313" key="10">
    <source>
        <dbReference type="Proteomes" id="UP000245910"/>
    </source>
</evidence>
<dbReference type="SUPFAM" id="SSF50729">
    <property type="entry name" value="PH domain-like"/>
    <property type="match status" value="1"/>
</dbReference>
<dbReference type="PANTHER" id="PTHR46108:SF4">
    <property type="entry name" value="BLUE CHEESE"/>
    <property type="match status" value="1"/>
</dbReference>
<dbReference type="SMART" id="SM00320">
    <property type="entry name" value="WD40"/>
    <property type="match status" value="3"/>
</dbReference>
<evidence type="ECO:0000256" key="5">
    <source>
        <dbReference type="PROSITE-ProRule" id="PRU00221"/>
    </source>
</evidence>
<evidence type="ECO:0000256" key="2">
    <source>
        <dbReference type="ARBA" id="ARBA00022737"/>
    </source>
</evidence>
<dbReference type="InterPro" id="IPR031570">
    <property type="entry name" value="NBEA/BDCP_DUF4704"/>
</dbReference>
<evidence type="ECO:0000313" key="9">
    <source>
        <dbReference type="EMBL" id="CEI63774.1"/>
    </source>
</evidence>
<keyword evidence="10" id="KW-1185">Reference proteome</keyword>
<evidence type="ECO:0000259" key="7">
    <source>
        <dbReference type="PROSITE" id="PS50197"/>
    </source>
</evidence>
<dbReference type="Proteomes" id="UP000245910">
    <property type="component" value="Chromosome I"/>
</dbReference>
<dbReference type="Pfam" id="PF00400">
    <property type="entry name" value="WD40"/>
    <property type="match status" value="1"/>
</dbReference>
<dbReference type="Gene3D" id="2.60.120.200">
    <property type="match status" value="1"/>
</dbReference>
<feature type="compositionally biased region" description="Polar residues" evidence="6">
    <location>
        <begin position="1876"/>
        <end position="1902"/>
    </location>
</feature>
<dbReference type="InterPro" id="IPR036372">
    <property type="entry name" value="BEACH_dom_sf"/>
</dbReference>
<feature type="region of interest" description="Disordered" evidence="6">
    <location>
        <begin position="102"/>
        <end position="135"/>
    </location>
</feature>
<dbReference type="Pfam" id="PF14844">
    <property type="entry name" value="PH_BEACH"/>
    <property type="match status" value="1"/>
</dbReference>
<dbReference type="SMART" id="SM01026">
    <property type="entry name" value="Beach"/>
    <property type="match status" value="1"/>
</dbReference>
<feature type="region of interest" description="Disordered" evidence="6">
    <location>
        <begin position="1429"/>
        <end position="1454"/>
    </location>
</feature>
<organism evidence="9 10">
    <name type="scientific">Fusarium venenatum</name>
    <dbReference type="NCBI Taxonomy" id="56646"/>
    <lineage>
        <taxon>Eukaryota</taxon>
        <taxon>Fungi</taxon>
        <taxon>Dikarya</taxon>
        <taxon>Ascomycota</taxon>
        <taxon>Pezizomycotina</taxon>
        <taxon>Sordariomycetes</taxon>
        <taxon>Hypocreomycetidae</taxon>
        <taxon>Hypocreales</taxon>
        <taxon>Nectriaceae</taxon>
        <taxon>Fusarium</taxon>
    </lineage>
</organism>
<dbReference type="Pfam" id="PF15787">
    <property type="entry name" value="DUF4704"/>
    <property type="match status" value="1"/>
</dbReference>
<dbReference type="InterPro" id="IPR051944">
    <property type="entry name" value="BEACH_domain_protein"/>
</dbReference>
<evidence type="ECO:0000256" key="6">
    <source>
        <dbReference type="SAM" id="MobiDB-lite"/>
    </source>
</evidence>
<evidence type="ECO:0000256" key="3">
    <source>
        <dbReference type="ARBA" id="ARBA00054699"/>
    </source>
</evidence>
<feature type="region of interest" description="Disordered" evidence="6">
    <location>
        <begin position="2753"/>
        <end position="2775"/>
    </location>
</feature>
<dbReference type="CDD" id="cd06071">
    <property type="entry name" value="Beach"/>
    <property type="match status" value="1"/>
</dbReference>
<evidence type="ECO:0000259" key="8">
    <source>
        <dbReference type="PROSITE" id="PS51783"/>
    </source>
</evidence>
<dbReference type="Gene3D" id="2.30.29.30">
    <property type="entry name" value="Pleckstrin-homology domain (PH domain)/Phosphotyrosine-binding domain (PTB)"/>
    <property type="match status" value="1"/>
</dbReference>
<dbReference type="PROSITE" id="PS50294">
    <property type="entry name" value="WD_REPEATS_REGION"/>
    <property type="match status" value="1"/>
</dbReference>
<sequence length="2775" mass="313225">MPYPRHDFDIEVNWEPKQESPLMWFDKNGDFYKKTGIFMASVERNDWAYWYKYEIKIHTDDPYAYTFYDEEGDSYDLTVHLPKFSASTHDVNYNSNKPKIHYSSFVSSEDPSKLRRGHRHTTATPSSKADPPLSYSIEHRRYRSSTSASNPPQTKSFEILKGLLEALSIDTTLHQQDGFPQMPPLLRKLRHIIQHISATRSPVHQDDFRHADGFETILNLLRAFSGYYDPDKRSDADMLSLFKLVGDCLNLFSVALRGHAGNRRYFQYKVEGGGWEALEQVIASIGLGGAEPDAWISCHVFGKLLAFSLDDEALDLLCQSIGQALRPDDENSPKEDESDSAEEQWDLVLAKSAENITPGVREVVNAKTIIRHPEILRAVVSFWTAIPRMKDGFANPASLLVLETIHCAISVSIYNRAAVHSTGALSQFLRVAFNADSALSPPEREKVLAICKILMYLGVNEPADTQFLLSTPGSEASEFCLQMTNKHTGPPFFQFDLSLHGHSSLELSSLGRSFPPQSSAGYTFTAWIRVDSFDPTAHTTIFGVFDSTQSCFVLMYLERDTHNFILQTSVTSNKPSVRFKSVSFKEKKWYHIAIVHRRPKTMVTSKASLYVDGEFSEQIRCNYPHLPPLATGAHDSFASFNSNQNKTNPVQAFVGTPKDLSNQIGPGLVFSRWSLASAHLFEDALSDDYLAVHYGLGPRYQGNFQDSLGGFQTYEASATLGLRNEIAHPGKGETSDIIRAVREKAGSLLPESKILLSILPSATFPENVQFYDTGLLRSLPRNCARNLFRASNQEGAPLAINCAVPSLPDSLFRVQGLLSFRGDPIVAVPSYLDENLWRLAGFTPLALKLFERASSIEETVRSAEMLFYCIRQSWRNSEAIEKDNGYGILAMLLRVKLGYDRGSSDSTVTRLQVSNDDRDRLAFQLLSLILGFVGYNHVEPMESFIINPLAYRILLIDLDIWRKSAPRIQELYYKQFVTFAVKSKYHEFNSRRLIRMILGIVKRLLDAMKGEVVSEDTISHFMGAFEILVTSNFSQEVMRSLSLFITYAFHSQPLPVNRSPRALSINSRTGIPLPRRRGTPTDPTAAGIASGLKFLTKKQLGVKVLSMYSRILCEKGNTTHIKKFARTVTNKWLLYLLAEDDPEVVVHGCKILARLLVTHGSNYTSKFAGKSGGFVIMSNRLKRFWDMPTLWPICFSILFGYDVAEINFDRNFDFFNILETFGKRKVVYPESLSVITAMLQHGLKDVMRHQDDPDSPATYVDPSSHTLKKYASAKELRPEMRPRASSMNLTTALATRSNFSRDSERVASYAGVLHTVIRFLLDLHERSTEFRDFALTSEWVRLLLSALYPVIVSADAVTPETELNSGDTALTFEGTDVIIRPIGDSGSHATPIVRTTSVDPVPSPQSTPPKGTPLRRASSFVLLTQQKSPIGPSQARLSPALPSPRSTPSKRPSSDILDGLMELVVSVFMDQLLSRKDFSGFGLFTKVPPGFREHQAYFESYILKHVVGQLEKNIQLNQKAICEPRVLTNLSRLCQHMSEAIFEGWFLNGAEVMIDFIGMLLEFLQRPDIATLKSVRLCSQAVNSIRFCLLRIILLRLSDLDSPDTTLVEAKQFMGKMAYWQLSILGSFTSEDHQFLKLFWYQLYTKLISDKMSLRTAAANFLRIILVQKPEESIELIHSCMSPDQKQLSKDFQQLTGVDDESFVEWVDKHRPSLDVLFFGGMSKTWEDFVSSENARTAETAKVRLAKRKDKLRVWHAENINTEKTLLSHDIGNSAWMKSIYNSEYFKYQRIMQDQQDDLVFLSDAYKKMERDLVRPGAVFSEAATPKWKLDRTEGRNRMRLRVLPDFTISKDEYQPKRKASEVLQTLRLNTSASPAPSIVTSAVSPAKSTTPAPLESNNEPLQFTEEPESTEPAEQPASGVAPEDDFELVDDPNDPNEGDEGFEDKNRKVMRRLERGDQVQSAYNISRIIGLEACEGILIIGKDALYIMDNVFQCANGDIVNVWQAPPEERDPFSQIVTDAKTSEKRQNNKEQESRHWRWHDVISISKRRFLFRDVAIEVFFTDGRSYLLTTINPVVRDNLFIKMLSKAPHTSGANTLPNPEDAWRLESLKVFDESPQGFGSKFGTFFNSSPWNPILKKWQKGEISNFHYLMMVNTMAGRTFNDLTQYPVFPWVLADYTSEDLDLDDPNTFRDLSKPMGAQTPHRVGGFVESYNALEEIGEVPFHYGTHYSSAMIVSSYLIRLPPFVQSYILLQGGSFDHADRLFQSIPETWQSASCKNKTDVRELIPEFYCLPEFLTNVNGYNFGNRESNGVKVDHVELPPWAKGDPRIFIAKHREALESPYVSENLHQWIDLIFGFKQRGEAAVENLNVFHHLSYRGATDLDSITDAKERAILAGVIHNFGQTPHQVFMKSHPAREHARSPVRRLDTNVFSLSCLPHPLLGMDSASRYVNLSDKSSIESHERVASLLYASKLDRLLCASPFRLNFPPYDKFLEWGYADNSIRFFFSDNRKVIRNHILVHGHIANSTKPAGLFENLHIGQISCACFADSKTLITAGEDCVVSVYAVQAGHGKPVELLPRSSLFGHKFPVTTIAVSKAFSTLLTVSTDGQAFLWDLNRLSFIRKLPLVRPVESARINDISGEILLCSGPNVILYTLNGTLLLEQNVCFDQDDYIQSCAFYEGAGNEWLDNYLIFTGHKRGIVNIWRRSIVGSRWTLELLRKLDHVDYKHEKGANTEAGMTCISPMPTCVYTGDDDGRVIESGPPEPDISSTQQSQ</sequence>
<dbReference type="PROSITE" id="PS50197">
    <property type="entry name" value="BEACH"/>
    <property type="match status" value="1"/>
</dbReference>
<evidence type="ECO:0000256" key="4">
    <source>
        <dbReference type="ARBA" id="ARBA00073334"/>
    </source>
</evidence>
<feature type="compositionally biased region" description="Pro residues" evidence="6">
    <location>
        <begin position="1401"/>
        <end position="1411"/>
    </location>
</feature>
<name>A0A2L2SZZ4_9HYPO</name>
<dbReference type="SUPFAM" id="SSF49899">
    <property type="entry name" value="Concanavalin A-like lectins/glucanases"/>
    <property type="match status" value="1"/>
</dbReference>
<comment type="function">
    <text evidence="3">May be involved in protein sorting and cell wall formation.</text>
</comment>
<proteinExistence type="predicted"/>
<dbReference type="Pfam" id="PF13385">
    <property type="entry name" value="Laminin_G_3"/>
    <property type="match status" value="1"/>
</dbReference>
<dbReference type="InterPro" id="IPR013320">
    <property type="entry name" value="ConA-like_dom_sf"/>
</dbReference>
<protein>
    <recommendedName>
        <fullName evidence="4">Beige protein homolog 1</fullName>
    </recommendedName>
</protein>
<dbReference type="SUPFAM" id="SSF50978">
    <property type="entry name" value="WD40 repeat-like"/>
    <property type="match status" value="1"/>
</dbReference>
<dbReference type="CDD" id="cd01201">
    <property type="entry name" value="PH_BEACH"/>
    <property type="match status" value="1"/>
</dbReference>
<dbReference type="InterPro" id="IPR000409">
    <property type="entry name" value="BEACH_dom"/>
</dbReference>
<dbReference type="InterPro" id="IPR056252">
    <property type="entry name" value="Alfy-like_Arm-like"/>
</dbReference>
<feature type="repeat" description="WD" evidence="5">
    <location>
        <begin position="2583"/>
        <end position="2624"/>
    </location>
</feature>
<dbReference type="FunFam" id="1.10.1540.10:FF:000001">
    <property type="entry name" value="neurobeachin isoform X1"/>
    <property type="match status" value="1"/>
</dbReference>
<feature type="domain" description="BEACH-type PH" evidence="8">
    <location>
        <begin position="1955"/>
        <end position="2086"/>
    </location>
</feature>
<accession>A0A2L2SZZ4</accession>
<dbReference type="PROSITE" id="PS51783">
    <property type="entry name" value="PH_BEACH"/>
    <property type="match status" value="1"/>
</dbReference>
<feature type="region of interest" description="Disordered" evidence="6">
    <location>
        <begin position="1382"/>
        <end position="1415"/>
    </location>
</feature>
<dbReference type="EMBL" id="LN649229">
    <property type="protein sequence ID" value="CEI63774.1"/>
    <property type="molecule type" value="Genomic_DNA"/>
</dbReference>
<evidence type="ECO:0000256" key="1">
    <source>
        <dbReference type="ARBA" id="ARBA00022574"/>
    </source>
</evidence>
<dbReference type="Gene3D" id="2.130.10.10">
    <property type="entry name" value="YVTN repeat-like/Quinoprotein amine dehydrogenase"/>
    <property type="match status" value="1"/>
</dbReference>
<reference evidence="10" key="1">
    <citation type="submission" date="2014-10" db="EMBL/GenBank/DDBJ databases">
        <authorList>
            <person name="King R."/>
        </authorList>
    </citation>
    <scope>NUCLEOTIDE SEQUENCE [LARGE SCALE GENOMIC DNA]</scope>
    <source>
        <strain evidence="10">A3/5</strain>
    </source>
</reference>
<dbReference type="InterPro" id="IPR015943">
    <property type="entry name" value="WD40/YVTN_repeat-like_dom_sf"/>
</dbReference>
<dbReference type="Gene3D" id="1.10.1540.10">
    <property type="entry name" value="BEACH domain"/>
    <property type="match status" value="1"/>
</dbReference>
<keyword evidence="2" id="KW-0677">Repeat</keyword>
<dbReference type="PROSITE" id="PS00678">
    <property type="entry name" value="WD_REPEATS_1"/>
    <property type="match status" value="1"/>
</dbReference>
<dbReference type="Pfam" id="PF02138">
    <property type="entry name" value="Beach"/>
    <property type="match status" value="1"/>
</dbReference>
<dbReference type="InterPro" id="IPR001680">
    <property type="entry name" value="WD40_rpt"/>
</dbReference>
<feature type="region of interest" description="Disordered" evidence="6">
    <location>
        <begin position="1876"/>
        <end position="1950"/>
    </location>
</feature>
<dbReference type="InterPro" id="IPR036322">
    <property type="entry name" value="WD40_repeat_dom_sf"/>
</dbReference>
<dbReference type="InterPro" id="IPR011993">
    <property type="entry name" value="PH-like_dom_sf"/>
</dbReference>
<dbReference type="SUPFAM" id="SSF81837">
    <property type="entry name" value="BEACH domain"/>
    <property type="match status" value="1"/>
</dbReference>
<dbReference type="InterPro" id="IPR023362">
    <property type="entry name" value="PH-BEACH_dom"/>
</dbReference>